<evidence type="ECO:0000256" key="11">
    <source>
        <dbReference type="ARBA" id="ARBA00022984"/>
    </source>
</evidence>
<name>A0A437QJD7_9PROT</name>
<dbReference type="PIRSF" id="PIRSF039102">
    <property type="entry name" value="Ddl/VanB"/>
    <property type="match status" value="1"/>
</dbReference>
<dbReference type="GO" id="GO:0005524">
    <property type="term" value="F:ATP binding"/>
    <property type="evidence" value="ECO:0007669"/>
    <property type="project" value="UniProtKB-UniRule"/>
</dbReference>
<dbReference type="EC" id="6.3.2.4" evidence="5 14"/>
<evidence type="ECO:0000256" key="2">
    <source>
        <dbReference type="ARBA" id="ARBA00003921"/>
    </source>
</evidence>
<proteinExistence type="inferred from homology"/>
<comment type="pathway">
    <text evidence="14">Cell wall biogenesis; peptidoglycan biosynthesis.</text>
</comment>
<keyword evidence="8 17" id="KW-0547">Nucleotide-binding</keyword>
<keyword evidence="12 14" id="KW-0961">Cell wall biogenesis/degradation</keyword>
<dbReference type="InterPro" id="IPR013815">
    <property type="entry name" value="ATP_grasp_subdomain_1"/>
</dbReference>
<keyword evidence="16" id="KW-0460">Magnesium</keyword>
<comment type="caution">
    <text evidence="19">The sequence shown here is derived from an EMBL/GenBank/DDBJ whole genome shotgun (WGS) entry which is preliminary data.</text>
</comment>
<dbReference type="PROSITE" id="PS00844">
    <property type="entry name" value="DALA_DALA_LIGASE_2"/>
    <property type="match status" value="1"/>
</dbReference>
<dbReference type="PANTHER" id="PTHR23132">
    <property type="entry name" value="D-ALANINE--D-ALANINE LIGASE"/>
    <property type="match status" value="1"/>
</dbReference>
<evidence type="ECO:0000256" key="13">
    <source>
        <dbReference type="ARBA" id="ARBA00047614"/>
    </source>
</evidence>
<evidence type="ECO:0000256" key="10">
    <source>
        <dbReference type="ARBA" id="ARBA00022960"/>
    </source>
</evidence>
<dbReference type="PROSITE" id="PS00843">
    <property type="entry name" value="DALA_DALA_LIGASE_1"/>
    <property type="match status" value="1"/>
</dbReference>
<comment type="subcellular location">
    <subcellularLocation>
        <location evidence="3 14">Cytoplasm</location>
    </subcellularLocation>
</comment>
<evidence type="ECO:0000256" key="4">
    <source>
        <dbReference type="ARBA" id="ARBA00010871"/>
    </source>
</evidence>
<dbReference type="InterPro" id="IPR000291">
    <property type="entry name" value="D-Ala_lig_Van_CS"/>
</dbReference>
<keyword evidence="16" id="KW-0464">Manganese</keyword>
<comment type="cofactor">
    <cofactor evidence="16">
        <name>Mg(2+)</name>
        <dbReference type="ChEBI" id="CHEBI:18420"/>
    </cofactor>
    <cofactor evidence="16">
        <name>Mn(2+)</name>
        <dbReference type="ChEBI" id="CHEBI:29035"/>
    </cofactor>
    <text evidence="16">Binds 2 magnesium or manganese ions per subunit.</text>
</comment>
<dbReference type="NCBIfam" id="NF002378">
    <property type="entry name" value="PRK01372.1"/>
    <property type="match status" value="1"/>
</dbReference>
<evidence type="ECO:0000256" key="9">
    <source>
        <dbReference type="ARBA" id="ARBA00022840"/>
    </source>
</evidence>
<keyword evidence="6 14" id="KW-0963">Cytoplasm</keyword>
<feature type="active site" evidence="15">
    <location>
        <position position="284"/>
    </location>
</feature>
<dbReference type="GO" id="GO:0046872">
    <property type="term" value="F:metal ion binding"/>
    <property type="evidence" value="ECO:0007669"/>
    <property type="project" value="UniProtKB-KW"/>
</dbReference>
<keyword evidence="11 14" id="KW-0573">Peptidoglycan synthesis</keyword>
<dbReference type="InterPro" id="IPR016185">
    <property type="entry name" value="PreATP-grasp_dom_sf"/>
</dbReference>
<evidence type="ECO:0000256" key="5">
    <source>
        <dbReference type="ARBA" id="ARBA00012216"/>
    </source>
</evidence>
<dbReference type="GO" id="GO:0005737">
    <property type="term" value="C:cytoplasm"/>
    <property type="evidence" value="ECO:0007669"/>
    <property type="project" value="UniProtKB-SubCell"/>
</dbReference>
<evidence type="ECO:0000256" key="1">
    <source>
        <dbReference type="ARBA" id="ARBA00001936"/>
    </source>
</evidence>
<feature type="binding site" evidence="16">
    <location>
        <position position="273"/>
    </location>
    <ligand>
        <name>Mg(2+)</name>
        <dbReference type="ChEBI" id="CHEBI:18420"/>
        <label>2</label>
    </ligand>
</feature>
<dbReference type="GO" id="GO:0009252">
    <property type="term" value="P:peptidoglycan biosynthetic process"/>
    <property type="evidence" value="ECO:0007669"/>
    <property type="project" value="UniProtKB-UniRule"/>
</dbReference>
<dbReference type="PANTHER" id="PTHR23132:SF23">
    <property type="entry name" value="D-ALANINE--D-ALANINE LIGASE B"/>
    <property type="match status" value="1"/>
</dbReference>
<keyword evidence="10 14" id="KW-0133">Cell shape</keyword>
<feature type="active site" evidence="15">
    <location>
        <position position="152"/>
    </location>
</feature>
<comment type="cofactor">
    <cofactor evidence="1">
        <name>Mn(2+)</name>
        <dbReference type="ChEBI" id="CHEBI:29035"/>
    </cofactor>
</comment>
<evidence type="ECO:0000313" key="20">
    <source>
        <dbReference type="Proteomes" id="UP000287447"/>
    </source>
</evidence>
<keyword evidence="9 17" id="KW-0067">ATP-binding</keyword>
<dbReference type="GO" id="GO:0071555">
    <property type="term" value="P:cell wall organization"/>
    <property type="evidence" value="ECO:0007669"/>
    <property type="project" value="UniProtKB-KW"/>
</dbReference>
<accession>A0A437QJD7</accession>
<gene>
    <name evidence="14" type="primary">ddl</name>
    <name evidence="19" type="ORF">EOI86_17315</name>
</gene>
<evidence type="ECO:0000256" key="6">
    <source>
        <dbReference type="ARBA" id="ARBA00022490"/>
    </source>
</evidence>
<sequence length="311" mass="33463">MSKENTPQRSKKRVAVLLGGWSAEREVSLVSGRDCADALEKAGYDVTRIDVTRDLKALVNALTPAPDAVFNALHGRGGEDGTIQAVLDILGIPYTHSGMRSSAIAMDKPTAIAAFRAAGLPCPKGVVVAEEDLGKGDPLPRPYVVKPTHEGSSVGVYIVLPGDNGPDFSGWHFGDALVEEYVAGRELTVTVMGDKPLCVTELRPNDGFYDYEAKYTEGKTVHICPADIPEDIAEQCKDYALRAHNALGCRGVTRSDFRWDDSAHNGSRLFLLEVNTQPGMAPLSLAPEQAAHAGLSFPELVSWMVEEAQCD</sequence>
<keyword evidence="7 14" id="KW-0436">Ligase</keyword>
<evidence type="ECO:0000256" key="7">
    <source>
        <dbReference type="ARBA" id="ARBA00022598"/>
    </source>
</evidence>
<dbReference type="PROSITE" id="PS50975">
    <property type="entry name" value="ATP_GRASP"/>
    <property type="match status" value="1"/>
</dbReference>
<dbReference type="UniPathway" id="UPA00219"/>
<evidence type="ECO:0000256" key="3">
    <source>
        <dbReference type="ARBA" id="ARBA00004496"/>
    </source>
</evidence>
<dbReference type="Proteomes" id="UP000287447">
    <property type="component" value="Unassembled WGS sequence"/>
</dbReference>
<evidence type="ECO:0000256" key="12">
    <source>
        <dbReference type="ARBA" id="ARBA00023316"/>
    </source>
</evidence>
<dbReference type="EMBL" id="SADE01000003">
    <property type="protein sequence ID" value="RVU34617.1"/>
    <property type="molecule type" value="Genomic_DNA"/>
</dbReference>
<evidence type="ECO:0000256" key="17">
    <source>
        <dbReference type="PROSITE-ProRule" id="PRU00409"/>
    </source>
</evidence>
<dbReference type="InterPro" id="IPR005905">
    <property type="entry name" value="D_ala_D_ala"/>
</dbReference>
<comment type="function">
    <text evidence="2 14">Cell wall formation.</text>
</comment>
<evidence type="ECO:0000256" key="8">
    <source>
        <dbReference type="ARBA" id="ARBA00022741"/>
    </source>
</evidence>
<dbReference type="InterPro" id="IPR011761">
    <property type="entry name" value="ATP-grasp"/>
</dbReference>
<reference evidence="20" key="1">
    <citation type="submission" date="2019-01" db="EMBL/GenBank/DDBJ databases">
        <title>Gri0909 isolated from a small marine red alga.</title>
        <authorList>
            <person name="Kim J."/>
            <person name="Jeong S.E."/>
            <person name="Jeon C.O."/>
        </authorList>
    </citation>
    <scope>NUCLEOTIDE SEQUENCE [LARGE SCALE GENOMIC DNA]</scope>
    <source>
        <strain evidence="20">Gri0909</strain>
    </source>
</reference>
<feature type="binding site" evidence="16">
    <location>
        <position position="256"/>
    </location>
    <ligand>
        <name>Mg(2+)</name>
        <dbReference type="ChEBI" id="CHEBI:18420"/>
        <label>1</label>
    </ligand>
</feature>
<dbReference type="SUPFAM" id="SSF56059">
    <property type="entry name" value="Glutathione synthetase ATP-binding domain-like"/>
    <property type="match status" value="1"/>
</dbReference>
<dbReference type="Gene3D" id="3.30.1490.20">
    <property type="entry name" value="ATP-grasp fold, A domain"/>
    <property type="match status" value="1"/>
</dbReference>
<comment type="catalytic activity">
    <reaction evidence="13 14">
        <text>2 D-alanine + ATP = D-alanyl-D-alanine + ADP + phosphate + H(+)</text>
        <dbReference type="Rhea" id="RHEA:11224"/>
        <dbReference type="ChEBI" id="CHEBI:15378"/>
        <dbReference type="ChEBI" id="CHEBI:30616"/>
        <dbReference type="ChEBI" id="CHEBI:43474"/>
        <dbReference type="ChEBI" id="CHEBI:57416"/>
        <dbReference type="ChEBI" id="CHEBI:57822"/>
        <dbReference type="ChEBI" id="CHEBI:456216"/>
        <dbReference type="EC" id="6.3.2.4"/>
    </reaction>
</comment>
<comment type="similarity">
    <text evidence="4 14">Belongs to the D-alanine--D-alanine ligase family.</text>
</comment>
<evidence type="ECO:0000313" key="19">
    <source>
        <dbReference type="EMBL" id="RVU34617.1"/>
    </source>
</evidence>
<evidence type="ECO:0000256" key="16">
    <source>
        <dbReference type="PIRSR" id="PIRSR039102-3"/>
    </source>
</evidence>
<dbReference type="Pfam" id="PF07478">
    <property type="entry name" value="Dala_Dala_lig_C"/>
    <property type="match status" value="1"/>
</dbReference>
<dbReference type="NCBIfam" id="TIGR01205">
    <property type="entry name" value="D_ala_D_alaTIGR"/>
    <property type="match status" value="1"/>
</dbReference>
<organism evidence="19 20">
    <name type="scientific">Hwanghaeella grinnelliae</name>
    <dbReference type="NCBI Taxonomy" id="2500179"/>
    <lineage>
        <taxon>Bacteria</taxon>
        <taxon>Pseudomonadati</taxon>
        <taxon>Pseudomonadota</taxon>
        <taxon>Alphaproteobacteria</taxon>
        <taxon>Rhodospirillales</taxon>
        <taxon>Rhodospirillaceae</taxon>
        <taxon>Hwanghaeella</taxon>
    </lineage>
</organism>
<dbReference type="RefSeq" id="WP_127766606.1">
    <property type="nucleotide sequence ID" value="NZ_SADE01000003.1"/>
</dbReference>
<keyword evidence="20" id="KW-1185">Reference proteome</keyword>
<evidence type="ECO:0000256" key="15">
    <source>
        <dbReference type="PIRSR" id="PIRSR039102-1"/>
    </source>
</evidence>
<keyword evidence="16" id="KW-0479">Metal-binding</keyword>
<dbReference type="Gene3D" id="3.40.50.20">
    <property type="match status" value="1"/>
</dbReference>
<dbReference type="GO" id="GO:0008360">
    <property type="term" value="P:regulation of cell shape"/>
    <property type="evidence" value="ECO:0007669"/>
    <property type="project" value="UniProtKB-KW"/>
</dbReference>
<feature type="domain" description="ATP-grasp" evidence="18">
    <location>
        <begin position="112"/>
        <end position="306"/>
    </location>
</feature>
<dbReference type="InterPro" id="IPR011095">
    <property type="entry name" value="Dala_Dala_lig_C"/>
</dbReference>
<dbReference type="HAMAP" id="MF_00047">
    <property type="entry name" value="Dala_Dala_lig"/>
    <property type="match status" value="1"/>
</dbReference>
<dbReference type="OrthoDB" id="9813261at2"/>
<dbReference type="InterPro" id="IPR011127">
    <property type="entry name" value="Dala_Dala_lig_N"/>
</dbReference>
<dbReference type="Gene3D" id="3.30.470.20">
    <property type="entry name" value="ATP-grasp fold, B domain"/>
    <property type="match status" value="1"/>
</dbReference>
<feature type="active site" evidence="15">
    <location>
        <position position="24"/>
    </location>
</feature>
<dbReference type="Pfam" id="PF01820">
    <property type="entry name" value="Dala_Dala_lig_N"/>
    <property type="match status" value="1"/>
</dbReference>
<dbReference type="AlphaFoldDB" id="A0A437QJD7"/>
<feature type="binding site" evidence="16">
    <location>
        <position position="273"/>
    </location>
    <ligand>
        <name>Mg(2+)</name>
        <dbReference type="ChEBI" id="CHEBI:18420"/>
        <label>1</label>
    </ligand>
</feature>
<feature type="binding site" evidence="16">
    <location>
        <position position="275"/>
    </location>
    <ligand>
        <name>Mg(2+)</name>
        <dbReference type="ChEBI" id="CHEBI:18420"/>
        <label>2</label>
    </ligand>
</feature>
<evidence type="ECO:0000256" key="14">
    <source>
        <dbReference type="HAMAP-Rule" id="MF_00047"/>
    </source>
</evidence>
<evidence type="ECO:0000259" key="18">
    <source>
        <dbReference type="PROSITE" id="PS50975"/>
    </source>
</evidence>
<dbReference type="SUPFAM" id="SSF52440">
    <property type="entry name" value="PreATP-grasp domain"/>
    <property type="match status" value="1"/>
</dbReference>
<dbReference type="GO" id="GO:0008716">
    <property type="term" value="F:D-alanine-D-alanine ligase activity"/>
    <property type="evidence" value="ECO:0007669"/>
    <property type="project" value="UniProtKB-UniRule"/>
</dbReference>
<protein>
    <recommendedName>
        <fullName evidence="5 14">D-alanine--D-alanine ligase</fullName>
        <ecNumber evidence="5 14">6.3.2.4</ecNumber>
    </recommendedName>
    <alternativeName>
        <fullName evidence="14">D-Ala-D-Ala ligase</fullName>
    </alternativeName>
    <alternativeName>
        <fullName evidence="14">D-alanylalanine synthetase</fullName>
    </alternativeName>
</protein>